<dbReference type="InterPro" id="IPR017972">
    <property type="entry name" value="Cyt_P450_CS"/>
</dbReference>
<dbReference type="eggNOG" id="KOG0156">
    <property type="taxonomic scope" value="Eukaryota"/>
</dbReference>
<evidence type="ECO:0000256" key="6">
    <source>
        <dbReference type="ARBA" id="ARBA00023002"/>
    </source>
</evidence>
<comment type="subcellular location">
    <subcellularLocation>
        <location evidence="2">Membrane</location>
        <topology evidence="2">Single-pass membrane protein</topology>
    </subcellularLocation>
</comment>
<dbReference type="STRING" id="4155.A0A022Q422"/>
<dbReference type="EMBL" id="KI632191">
    <property type="protein sequence ID" value="EYU22741.1"/>
    <property type="molecule type" value="Genomic_DNA"/>
</dbReference>
<dbReference type="InterPro" id="IPR002401">
    <property type="entry name" value="Cyt_P450_E_grp-I"/>
</dbReference>
<dbReference type="AlphaFoldDB" id="A0A022Q422"/>
<dbReference type="PANTHER" id="PTHR47944:SF5">
    <property type="entry name" value="CYTOCHROME P450 71A1-LIKE"/>
    <property type="match status" value="1"/>
</dbReference>
<dbReference type="CDD" id="cd20618">
    <property type="entry name" value="CYP71_clan"/>
    <property type="match status" value="1"/>
</dbReference>
<keyword evidence="8 10" id="KW-0503">Monooxygenase</keyword>
<dbReference type="GO" id="GO:0016020">
    <property type="term" value="C:membrane"/>
    <property type="evidence" value="ECO:0007669"/>
    <property type="project" value="UniProtKB-SubCell"/>
</dbReference>
<keyword evidence="7 9" id="KW-0408">Iron</keyword>
<dbReference type="GO" id="GO:0004497">
    <property type="term" value="F:monooxygenase activity"/>
    <property type="evidence" value="ECO:0007669"/>
    <property type="project" value="UniProtKB-KW"/>
</dbReference>
<reference evidence="11 12" key="1">
    <citation type="journal article" date="2013" name="Proc. Natl. Acad. Sci. U.S.A.">
        <title>Fine-scale variation in meiotic recombination in Mimulus inferred from population shotgun sequencing.</title>
        <authorList>
            <person name="Hellsten U."/>
            <person name="Wright K.M."/>
            <person name="Jenkins J."/>
            <person name="Shu S."/>
            <person name="Yuan Y."/>
            <person name="Wessler S.R."/>
            <person name="Schmutz J."/>
            <person name="Willis J.H."/>
            <person name="Rokhsar D.S."/>
        </authorList>
    </citation>
    <scope>NUCLEOTIDE SEQUENCE [LARGE SCALE GENOMIC DNA]</scope>
    <source>
        <strain evidence="12">cv. DUN x IM62</strain>
    </source>
</reference>
<protein>
    <submittedName>
        <fullName evidence="11">Uncharacterized protein</fullName>
    </submittedName>
</protein>
<evidence type="ECO:0000256" key="1">
    <source>
        <dbReference type="ARBA" id="ARBA00001971"/>
    </source>
</evidence>
<gene>
    <name evidence="11" type="ORF">MIMGU_mgv1a005534mg</name>
</gene>
<dbReference type="FunFam" id="1.10.630.10:FF:000126">
    <property type="entry name" value="Predicted protein"/>
    <property type="match status" value="1"/>
</dbReference>
<evidence type="ECO:0000256" key="7">
    <source>
        <dbReference type="ARBA" id="ARBA00023004"/>
    </source>
</evidence>
<keyword evidence="5 9" id="KW-0479">Metal-binding</keyword>
<evidence type="ECO:0000256" key="5">
    <source>
        <dbReference type="ARBA" id="ARBA00022723"/>
    </source>
</evidence>
<dbReference type="Proteomes" id="UP000030748">
    <property type="component" value="Unassembled WGS sequence"/>
</dbReference>
<dbReference type="PROSITE" id="PS00086">
    <property type="entry name" value="CYTOCHROME_P450"/>
    <property type="match status" value="1"/>
</dbReference>
<name>A0A022Q422_ERYGU</name>
<dbReference type="PRINTS" id="PR00385">
    <property type="entry name" value="P450"/>
</dbReference>
<dbReference type="PRINTS" id="PR00463">
    <property type="entry name" value="EP450I"/>
</dbReference>
<accession>A0A022Q422</accession>
<evidence type="ECO:0000313" key="12">
    <source>
        <dbReference type="Proteomes" id="UP000030748"/>
    </source>
</evidence>
<dbReference type="InterPro" id="IPR001128">
    <property type="entry name" value="Cyt_P450"/>
</dbReference>
<proteinExistence type="inferred from homology"/>
<feature type="binding site" description="axial binding residue" evidence="9">
    <location>
        <position position="413"/>
    </location>
    <ligand>
        <name>heme</name>
        <dbReference type="ChEBI" id="CHEBI:30413"/>
    </ligand>
    <ligandPart>
        <name>Fe</name>
        <dbReference type="ChEBI" id="CHEBI:18248"/>
    </ligandPart>
</feature>
<keyword evidence="6 10" id="KW-0560">Oxidoreductase</keyword>
<comment type="cofactor">
    <cofactor evidence="1 9">
        <name>heme</name>
        <dbReference type="ChEBI" id="CHEBI:30413"/>
    </cofactor>
</comment>
<evidence type="ECO:0000256" key="3">
    <source>
        <dbReference type="ARBA" id="ARBA00010617"/>
    </source>
</evidence>
<evidence type="ECO:0000256" key="10">
    <source>
        <dbReference type="RuleBase" id="RU000461"/>
    </source>
</evidence>
<sequence length="480" mass="54902">MEMYSINWESSLLLATLLLFLALITISKKLQQPQRLINPPPGPKPWPVIGNLNLIISKPRQSLQSLSEKYGEILLLKLGKSPVVIASSPELAKQFLRTHDASFASRPAFAAGKYTCYNYRNMVWAPYGPYWKQARRIYHSEVFSAKRLESFEHIRVQERRRFLSRLHSLSEKPIMLRDELSRHTLSSISKMVLSGNGLVKKMKILHKKLDCFNNYVIDDHLARRSSSEKPKHDFATKGVLDVLLELAEDSNNLDVQLTRDDIKGLLQDLLTGGTDSSATTVEWAIHELLRQPRIIEKAKEELDRVIGRNRWVEENDYSRLPYIEAIIMESMRLHPLSTFLAPRYAVEDCKVAGFDISKGTIVLVNIWSIGRDPKSWDSPREFLPERFLGKEMLDVVMGSDFEMLPFGSGRRRCPGYSLGLRVVRATLASLLHGFDLKLAADGRGGVRADDICMEDMSRFDTRPKHPILVVLEPRLEHHLY</sequence>
<dbReference type="GO" id="GO:0020037">
    <property type="term" value="F:heme binding"/>
    <property type="evidence" value="ECO:0007669"/>
    <property type="project" value="InterPro"/>
</dbReference>
<dbReference type="PhylomeDB" id="A0A022Q422"/>
<evidence type="ECO:0000256" key="4">
    <source>
        <dbReference type="ARBA" id="ARBA00022617"/>
    </source>
</evidence>
<evidence type="ECO:0000256" key="2">
    <source>
        <dbReference type="ARBA" id="ARBA00004167"/>
    </source>
</evidence>
<evidence type="ECO:0000256" key="9">
    <source>
        <dbReference type="PIRSR" id="PIRSR602401-1"/>
    </source>
</evidence>
<keyword evidence="4 9" id="KW-0349">Heme</keyword>
<dbReference type="Gene3D" id="1.10.630.10">
    <property type="entry name" value="Cytochrome P450"/>
    <property type="match status" value="1"/>
</dbReference>
<organism evidence="11 12">
    <name type="scientific">Erythranthe guttata</name>
    <name type="common">Yellow monkey flower</name>
    <name type="synonym">Mimulus guttatus</name>
    <dbReference type="NCBI Taxonomy" id="4155"/>
    <lineage>
        <taxon>Eukaryota</taxon>
        <taxon>Viridiplantae</taxon>
        <taxon>Streptophyta</taxon>
        <taxon>Embryophyta</taxon>
        <taxon>Tracheophyta</taxon>
        <taxon>Spermatophyta</taxon>
        <taxon>Magnoliopsida</taxon>
        <taxon>eudicotyledons</taxon>
        <taxon>Gunneridae</taxon>
        <taxon>Pentapetalae</taxon>
        <taxon>asterids</taxon>
        <taxon>lamiids</taxon>
        <taxon>Lamiales</taxon>
        <taxon>Phrymaceae</taxon>
        <taxon>Erythranthe</taxon>
    </lineage>
</organism>
<dbReference type="Pfam" id="PF00067">
    <property type="entry name" value="p450"/>
    <property type="match status" value="2"/>
</dbReference>
<dbReference type="SUPFAM" id="SSF48264">
    <property type="entry name" value="Cytochrome P450"/>
    <property type="match status" value="1"/>
</dbReference>
<keyword evidence="12" id="KW-1185">Reference proteome</keyword>
<dbReference type="GO" id="GO:0016705">
    <property type="term" value="F:oxidoreductase activity, acting on paired donors, with incorporation or reduction of molecular oxygen"/>
    <property type="evidence" value="ECO:0007669"/>
    <property type="project" value="InterPro"/>
</dbReference>
<dbReference type="PANTHER" id="PTHR47944">
    <property type="entry name" value="CYTOCHROME P450 98A9"/>
    <property type="match status" value="1"/>
</dbReference>
<comment type="similarity">
    <text evidence="3 10">Belongs to the cytochrome P450 family.</text>
</comment>
<dbReference type="InterPro" id="IPR036396">
    <property type="entry name" value="Cyt_P450_sf"/>
</dbReference>
<evidence type="ECO:0000313" key="11">
    <source>
        <dbReference type="EMBL" id="EYU22741.1"/>
    </source>
</evidence>
<dbReference type="GO" id="GO:0005506">
    <property type="term" value="F:iron ion binding"/>
    <property type="evidence" value="ECO:0007669"/>
    <property type="project" value="InterPro"/>
</dbReference>
<evidence type="ECO:0000256" key="8">
    <source>
        <dbReference type="ARBA" id="ARBA00023033"/>
    </source>
</evidence>